<reference evidence="1 2" key="1">
    <citation type="submission" date="2016-11" db="EMBL/GenBank/DDBJ databases">
        <authorList>
            <person name="Jaros S."/>
            <person name="Januszkiewicz K."/>
            <person name="Wedrychowicz H."/>
        </authorList>
    </citation>
    <scope>NUCLEOTIDE SEQUENCE [LARGE SCALE GENOMIC DNA]</scope>
    <source>
        <strain evidence="1 2">DSM 14828</strain>
    </source>
</reference>
<keyword evidence="2" id="KW-1185">Reference proteome</keyword>
<dbReference type="SUPFAM" id="SSF56507">
    <property type="entry name" value="Methionine synthase activation domain-like"/>
    <property type="match status" value="1"/>
</dbReference>
<evidence type="ECO:0000313" key="1">
    <source>
        <dbReference type="EMBL" id="SHE95989.1"/>
    </source>
</evidence>
<accession>A0A1M4XR76</accession>
<dbReference type="OrthoDB" id="5509362at2"/>
<organism evidence="1 2">
    <name type="scientific">Alkalibacter saccharofermentans DSM 14828</name>
    <dbReference type="NCBI Taxonomy" id="1120975"/>
    <lineage>
        <taxon>Bacteria</taxon>
        <taxon>Bacillati</taxon>
        <taxon>Bacillota</taxon>
        <taxon>Clostridia</taxon>
        <taxon>Eubacteriales</taxon>
        <taxon>Eubacteriaceae</taxon>
        <taxon>Alkalibacter</taxon>
    </lineage>
</organism>
<proteinExistence type="predicted"/>
<name>A0A1M4XR76_9FIRM</name>
<dbReference type="GO" id="GO:0008705">
    <property type="term" value="F:methionine synthase activity"/>
    <property type="evidence" value="ECO:0007669"/>
    <property type="project" value="InterPro"/>
</dbReference>
<evidence type="ECO:0000313" key="2">
    <source>
        <dbReference type="Proteomes" id="UP000184251"/>
    </source>
</evidence>
<dbReference type="InterPro" id="IPR037010">
    <property type="entry name" value="VitB12-dep_Met_synth_activ_sf"/>
</dbReference>
<dbReference type="RefSeq" id="WP_073270832.1">
    <property type="nucleotide sequence ID" value="NZ_FQTU01000010.1"/>
</dbReference>
<gene>
    <name evidence="1" type="ORF">SAMN02746064_01584</name>
</gene>
<dbReference type="Gene3D" id="3.40.109.40">
    <property type="match status" value="1"/>
</dbReference>
<dbReference type="Proteomes" id="UP000184251">
    <property type="component" value="Unassembled WGS sequence"/>
</dbReference>
<dbReference type="STRING" id="1120975.SAMN02746064_01584"/>
<dbReference type="AlphaFoldDB" id="A0A1M4XR76"/>
<protein>
    <submittedName>
        <fullName evidence="1">Vitamin B12 dependent methionine synthase, activation domain</fullName>
    </submittedName>
</protein>
<sequence>MGIILVDKLPFYLDEDMLIEKLKLRKRKGMNEKLNKLMKKALKIAKPKGAYFETEIESRTENSVKIKGEVFNSRELAKATEKNQKLYPYIITCGKEIEEALIKTEDILEKYILDGIINSILDCATICISKDLKERYQIANLSYHIPGALNDWPIEDQQKLFKIFGDVAEKIGVELSESNVMKPGKSVSGVYCQVMDDITECI</sequence>
<dbReference type="EMBL" id="FQTU01000010">
    <property type="protein sequence ID" value="SHE95989.1"/>
    <property type="molecule type" value="Genomic_DNA"/>
</dbReference>